<reference evidence="1" key="1">
    <citation type="journal article" date="2019" name="bioRxiv">
        <title>The Genome of the Zebra Mussel, Dreissena polymorpha: A Resource for Invasive Species Research.</title>
        <authorList>
            <person name="McCartney M.A."/>
            <person name="Auch B."/>
            <person name="Kono T."/>
            <person name="Mallez S."/>
            <person name="Zhang Y."/>
            <person name="Obille A."/>
            <person name="Becker A."/>
            <person name="Abrahante J.E."/>
            <person name="Garbe J."/>
            <person name="Badalamenti J.P."/>
            <person name="Herman A."/>
            <person name="Mangelson H."/>
            <person name="Liachko I."/>
            <person name="Sullivan S."/>
            <person name="Sone E.D."/>
            <person name="Koren S."/>
            <person name="Silverstein K.A.T."/>
            <person name="Beckman K.B."/>
            <person name="Gohl D.M."/>
        </authorList>
    </citation>
    <scope>NUCLEOTIDE SEQUENCE</scope>
    <source>
        <strain evidence="1">Duluth1</strain>
        <tissue evidence="1">Whole animal</tissue>
    </source>
</reference>
<name>A0A9D4R754_DREPO</name>
<organism evidence="1 2">
    <name type="scientific">Dreissena polymorpha</name>
    <name type="common">Zebra mussel</name>
    <name type="synonym">Mytilus polymorpha</name>
    <dbReference type="NCBI Taxonomy" id="45954"/>
    <lineage>
        <taxon>Eukaryota</taxon>
        <taxon>Metazoa</taxon>
        <taxon>Spiralia</taxon>
        <taxon>Lophotrochozoa</taxon>
        <taxon>Mollusca</taxon>
        <taxon>Bivalvia</taxon>
        <taxon>Autobranchia</taxon>
        <taxon>Heteroconchia</taxon>
        <taxon>Euheterodonta</taxon>
        <taxon>Imparidentia</taxon>
        <taxon>Neoheterodontei</taxon>
        <taxon>Myida</taxon>
        <taxon>Dreissenoidea</taxon>
        <taxon>Dreissenidae</taxon>
        <taxon>Dreissena</taxon>
    </lineage>
</organism>
<keyword evidence="2" id="KW-1185">Reference proteome</keyword>
<evidence type="ECO:0000313" key="1">
    <source>
        <dbReference type="EMBL" id="KAH3856738.1"/>
    </source>
</evidence>
<proteinExistence type="predicted"/>
<gene>
    <name evidence="1" type="ORF">DPMN_099331</name>
</gene>
<dbReference type="EMBL" id="JAIWYP010000003">
    <property type="protein sequence ID" value="KAH3856738.1"/>
    <property type="molecule type" value="Genomic_DNA"/>
</dbReference>
<protein>
    <submittedName>
        <fullName evidence="1">Uncharacterized protein</fullName>
    </submittedName>
</protein>
<reference evidence="1" key="2">
    <citation type="submission" date="2020-11" db="EMBL/GenBank/DDBJ databases">
        <authorList>
            <person name="McCartney M.A."/>
            <person name="Auch B."/>
            <person name="Kono T."/>
            <person name="Mallez S."/>
            <person name="Becker A."/>
            <person name="Gohl D.M."/>
            <person name="Silverstein K.A.T."/>
            <person name="Koren S."/>
            <person name="Bechman K.B."/>
            <person name="Herman A."/>
            <person name="Abrahante J.E."/>
            <person name="Garbe J."/>
        </authorList>
    </citation>
    <scope>NUCLEOTIDE SEQUENCE</scope>
    <source>
        <strain evidence="1">Duluth1</strain>
        <tissue evidence="1">Whole animal</tissue>
    </source>
</reference>
<accession>A0A9D4R754</accession>
<dbReference type="AlphaFoldDB" id="A0A9D4R754"/>
<sequence>MLAKERSFRCRLETQNSCYKPGESQHATDNYCRRTVEAVIADCTPGVVVEDLETSLARPVSIYQTNTGG</sequence>
<comment type="caution">
    <text evidence="1">The sequence shown here is derived from an EMBL/GenBank/DDBJ whole genome shotgun (WGS) entry which is preliminary data.</text>
</comment>
<dbReference type="Proteomes" id="UP000828390">
    <property type="component" value="Unassembled WGS sequence"/>
</dbReference>
<evidence type="ECO:0000313" key="2">
    <source>
        <dbReference type="Proteomes" id="UP000828390"/>
    </source>
</evidence>